<accession>A0A820N0D3</accession>
<dbReference type="Proteomes" id="UP000663844">
    <property type="component" value="Unassembled WGS sequence"/>
</dbReference>
<sequence>GYLYISDCYDNRIIGSGPYGFRCLFGCTSVAGSSSNQLNYPRTFSFDSYGNLYVADQNNNRIQKFILASNSCSLSYNQPQLCSNTSWYSNATTLLSNSSIGLLPYGIFVDGINTLYVVSRSKNRVFVWPQGNSAPTKNISGNFNNSYSLFVSMNGDIYIDNGYLNG</sequence>
<dbReference type="Gene3D" id="2.120.10.30">
    <property type="entry name" value="TolB, C-terminal domain"/>
    <property type="match status" value="1"/>
</dbReference>
<name>A0A820N0D3_9BILA</name>
<evidence type="ECO:0000313" key="3">
    <source>
        <dbReference type="Proteomes" id="UP000663844"/>
    </source>
</evidence>
<evidence type="ECO:0000256" key="1">
    <source>
        <dbReference type="ARBA" id="ARBA00022737"/>
    </source>
</evidence>
<proteinExistence type="predicted"/>
<dbReference type="AlphaFoldDB" id="A0A820N0D3"/>
<dbReference type="EMBL" id="CAJOAZ010024007">
    <property type="protein sequence ID" value="CAF4380599.1"/>
    <property type="molecule type" value="Genomic_DNA"/>
</dbReference>
<dbReference type="InterPro" id="IPR011042">
    <property type="entry name" value="6-blade_b-propeller_TolB-like"/>
</dbReference>
<comment type="caution">
    <text evidence="2">The sequence shown here is derived from an EMBL/GenBank/DDBJ whole genome shotgun (WGS) entry which is preliminary data.</text>
</comment>
<feature type="non-terminal residue" evidence="2">
    <location>
        <position position="1"/>
    </location>
</feature>
<organism evidence="2 3">
    <name type="scientific">Adineta steineri</name>
    <dbReference type="NCBI Taxonomy" id="433720"/>
    <lineage>
        <taxon>Eukaryota</taxon>
        <taxon>Metazoa</taxon>
        <taxon>Spiralia</taxon>
        <taxon>Gnathifera</taxon>
        <taxon>Rotifera</taxon>
        <taxon>Eurotatoria</taxon>
        <taxon>Bdelloidea</taxon>
        <taxon>Adinetida</taxon>
        <taxon>Adinetidae</taxon>
        <taxon>Adineta</taxon>
    </lineage>
</organism>
<gene>
    <name evidence="2" type="ORF">OXD698_LOCUS50356</name>
</gene>
<dbReference type="InterPro" id="IPR001258">
    <property type="entry name" value="NHL_repeat"/>
</dbReference>
<dbReference type="SUPFAM" id="SSF101898">
    <property type="entry name" value="NHL repeat"/>
    <property type="match status" value="1"/>
</dbReference>
<protein>
    <submittedName>
        <fullName evidence="2">Uncharacterized protein</fullName>
    </submittedName>
</protein>
<reference evidence="2" key="1">
    <citation type="submission" date="2021-02" db="EMBL/GenBank/DDBJ databases">
        <authorList>
            <person name="Nowell W R."/>
        </authorList>
    </citation>
    <scope>NUCLEOTIDE SEQUENCE</scope>
</reference>
<feature type="non-terminal residue" evidence="2">
    <location>
        <position position="166"/>
    </location>
</feature>
<keyword evidence="1" id="KW-0677">Repeat</keyword>
<evidence type="ECO:0000313" key="2">
    <source>
        <dbReference type="EMBL" id="CAF4380599.1"/>
    </source>
</evidence>
<dbReference type="Pfam" id="PF01436">
    <property type="entry name" value="NHL"/>
    <property type="match status" value="1"/>
</dbReference>